<dbReference type="Pfam" id="PF12821">
    <property type="entry name" value="ThrE_2"/>
    <property type="match status" value="1"/>
</dbReference>
<evidence type="ECO:0000256" key="8">
    <source>
        <dbReference type="SAM" id="Phobius"/>
    </source>
</evidence>
<dbReference type="Proteomes" id="UP000219111">
    <property type="component" value="Unassembled WGS sequence"/>
</dbReference>
<evidence type="ECO:0000256" key="3">
    <source>
        <dbReference type="ARBA" id="ARBA00022519"/>
    </source>
</evidence>
<dbReference type="AlphaFoldDB" id="A0A285SCR5"/>
<evidence type="ECO:0000313" key="10">
    <source>
        <dbReference type="EMBL" id="SOC03410.1"/>
    </source>
</evidence>
<organism evidence="10 11">
    <name type="scientific">Rhodobacter maris</name>
    <dbReference type="NCBI Taxonomy" id="446682"/>
    <lineage>
        <taxon>Bacteria</taxon>
        <taxon>Pseudomonadati</taxon>
        <taxon>Pseudomonadota</taxon>
        <taxon>Alphaproteobacteria</taxon>
        <taxon>Rhodobacterales</taxon>
        <taxon>Rhodobacter group</taxon>
        <taxon>Rhodobacter</taxon>
    </lineage>
</organism>
<feature type="transmembrane region" description="Helical" evidence="8">
    <location>
        <begin position="132"/>
        <end position="153"/>
    </location>
</feature>
<evidence type="ECO:0000256" key="1">
    <source>
        <dbReference type="ARBA" id="ARBA00004651"/>
    </source>
</evidence>
<evidence type="ECO:0000256" key="7">
    <source>
        <dbReference type="ARBA" id="ARBA00034125"/>
    </source>
</evidence>
<keyword evidence="5 8" id="KW-1133">Transmembrane helix</keyword>
<protein>
    <submittedName>
        <fullName evidence="10">Uncharacterized membrane protein YjjB</fullName>
    </submittedName>
</protein>
<feature type="transmembrane region" description="Helical" evidence="8">
    <location>
        <begin position="90"/>
        <end position="112"/>
    </location>
</feature>
<sequence length="158" mass="16131">MESLLPFVPHLAHQALFGALAAAGFGVLFNFGLKALPWCAAAGALALAVRTIGQDLAWSLEGATFAAAIVTSCSVSALRRALGPACNAVALAGCIPMVPGAFFGQALLGFFAVTAPHPADAVETFVMASEHIIRVIFTLGAIGAGLVIPAQLLKNQDF</sequence>
<dbReference type="PANTHER" id="PTHR34390">
    <property type="entry name" value="UPF0442 PROTEIN YJJB-RELATED"/>
    <property type="match status" value="1"/>
</dbReference>
<name>A0A285SCR5_9RHOB</name>
<evidence type="ECO:0000313" key="11">
    <source>
        <dbReference type="Proteomes" id="UP000219111"/>
    </source>
</evidence>
<feature type="transmembrane region" description="Helical" evidence="8">
    <location>
        <begin position="58"/>
        <end position="78"/>
    </location>
</feature>
<accession>A0A285SCR5</accession>
<dbReference type="GO" id="GO:0015744">
    <property type="term" value="P:succinate transport"/>
    <property type="evidence" value="ECO:0007669"/>
    <property type="project" value="TreeGrafter"/>
</dbReference>
<evidence type="ECO:0000256" key="6">
    <source>
        <dbReference type="ARBA" id="ARBA00023136"/>
    </source>
</evidence>
<gene>
    <name evidence="10" type="ORF">SAMN05877831_103355</name>
</gene>
<keyword evidence="4 8" id="KW-0812">Transmembrane</keyword>
<dbReference type="EMBL" id="OBMT01000003">
    <property type="protein sequence ID" value="SOC03410.1"/>
    <property type="molecule type" value="Genomic_DNA"/>
</dbReference>
<dbReference type="GO" id="GO:0005886">
    <property type="term" value="C:plasma membrane"/>
    <property type="evidence" value="ECO:0007669"/>
    <property type="project" value="UniProtKB-SubCell"/>
</dbReference>
<evidence type="ECO:0000259" key="9">
    <source>
        <dbReference type="Pfam" id="PF12821"/>
    </source>
</evidence>
<dbReference type="InterPro" id="IPR050539">
    <property type="entry name" value="ThrE_Dicarb/AminoAcid_Exp"/>
</dbReference>
<feature type="transmembrane region" description="Helical" evidence="8">
    <location>
        <begin position="12"/>
        <end position="29"/>
    </location>
</feature>
<comment type="subcellular location">
    <subcellularLocation>
        <location evidence="1">Cell membrane</location>
        <topology evidence="1">Multi-pass membrane protein</topology>
    </subcellularLocation>
</comment>
<keyword evidence="11" id="KW-1185">Reference proteome</keyword>
<evidence type="ECO:0000256" key="4">
    <source>
        <dbReference type="ARBA" id="ARBA00022692"/>
    </source>
</evidence>
<proteinExistence type="inferred from homology"/>
<evidence type="ECO:0000256" key="2">
    <source>
        <dbReference type="ARBA" id="ARBA00022475"/>
    </source>
</evidence>
<evidence type="ECO:0000256" key="5">
    <source>
        <dbReference type="ARBA" id="ARBA00022989"/>
    </source>
</evidence>
<reference evidence="11" key="1">
    <citation type="submission" date="2017-08" db="EMBL/GenBank/DDBJ databases">
        <authorList>
            <person name="Varghese N."/>
            <person name="Submissions S."/>
        </authorList>
    </citation>
    <scope>NUCLEOTIDE SEQUENCE [LARGE SCALE GENOMIC DNA]</scope>
    <source>
        <strain evidence="11">JA276</strain>
    </source>
</reference>
<keyword evidence="3" id="KW-0997">Cell inner membrane</keyword>
<comment type="similarity">
    <text evidence="7">Belongs to the ThrE exporter (TC 2.A.79) family.</text>
</comment>
<keyword evidence="2" id="KW-1003">Cell membrane</keyword>
<dbReference type="RefSeq" id="WP_097069550.1">
    <property type="nucleotide sequence ID" value="NZ_OBMT01000003.1"/>
</dbReference>
<keyword evidence="6 8" id="KW-0472">Membrane</keyword>
<dbReference type="InterPro" id="IPR024528">
    <property type="entry name" value="ThrE_2"/>
</dbReference>
<feature type="domain" description="Threonine/Serine exporter ThrE" evidence="9">
    <location>
        <begin position="14"/>
        <end position="149"/>
    </location>
</feature>
<dbReference type="OrthoDB" id="7376518at2"/>
<dbReference type="PANTHER" id="PTHR34390:SF1">
    <property type="entry name" value="SUCCINATE TRANSPORTER SUBUNIT YJJB-RELATED"/>
    <property type="match status" value="1"/>
</dbReference>